<name>A0A550CQ37_9AGAR</name>
<proteinExistence type="predicted"/>
<evidence type="ECO:0008006" key="4">
    <source>
        <dbReference type="Google" id="ProtNLM"/>
    </source>
</evidence>
<dbReference type="OrthoDB" id="5595695at2759"/>
<evidence type="ECO:0000313" key="3">
    <source>
        <dbReference type="Proteomes" id="UP000320762"/>
    </source>
</evidence>
<reference evidence="2 3" key="1">
    <citation type="journal article" date="2019" name="New Phytol.">
        <title>Comparative genomics reveals unique wood-decay strategies and fruiting body development in the Schizophyllaceae.</title>
        <authorList>
            <person name="Almasi E."/>
            <person name="Sahu N."/>
            <person name="Krizsan K."/>
            <person name="Balint B."/>
            <person name="Kovacs G.M."/>
            <person name="Kiss B."/>
            <person name="Cseklye J."/>
            <person name="Drula E."/>
            <person name="Henrissat B."/>
            <person name="Nagy I."/>
            <person name="Chovatia M."/>
            <person name="Adam C."/>
            <person name="LaButti K."/>
            <person name="Lipzen A."/>
            <person name="Riley R."/>
            <person name="Grigoriev I.V."/>
            <person name="Nagy L.G."/>
        </authorList>
    </citation>
    <scope>NUCLEOTIDE SEQUENCE [LARGE SCALE GENOMIC DNA]</scope>
    <source>
        <strain evidence="2 3">NL-1724</strain>
    </source>
</reference>
<dbReference type="EMBL" id="VDMD01000003">
    <property type="protein sequence ID" value="TRM66922.1"/>
    <property type="molecule type" value="Genomic_DNA"/>
</dbReference>
<dbReference type="STRING" id="97359.A0A550CQ37"/>
<gene>
    <name evidence="2" type="ORF">BD626DRAFT_565982</name>
</gene>
<feature type="compositionally biased region" description="Acidic residues" evidence="1">
    <location>
        <begin position="585"/>
        <end position="602"/>
    </location>
</feature>
<protein>
    <recommendedName>
        <fullName evidence="4">F-box domain-containing protein</fullName>
    </recommendedName>
</protein>
<dbReference type="AlphaFoldDB" id="A0A550CQ37"/>
<feature type="region of interest" description="Disordered" evidence="1">
    <location>
        <begin position="568"/>
        <end position="613"/>
    </location>
</feature>
<evidence type="ECO:0000313" key="2">
    <source>
        <dbReference type="EMBL" id="TRM66922.1"/>
    </source>
</evidence>
<evidence type="ECO:0000256" key="1">
    <source>
        <dbReference type="SAM" id="MobiDB-lite"/>
    </source>
</evidence>
<accession>A0A550CQ37</accession>
<dbReference type="Proteomes" id="UP000320762">
    <property type="component" value="Unassembled WGS sequence"/>
</dbReference>
<organism evidence="2 3">
    <name type="scientific">Schizophyllum amplum</name>
    <dbReference type="NCBI Taxonomy" id="97359"/>
    <lineage>
        <taxon>Eukaryota</taxon>
        <taxon>Fungi</taxon>
        <taxon>Dikarya</taxon>
        <taxon>Basidiomycota</taxon>
        <taxon>Agaricomycotina</taxon>
        <taxon>Agaricomycetes</taxon>
        <taxon>Agaricomycetidae</taxon>
        <taxon>Agaricales</taxon>
        <taxon>Schizophyllaceae</taxon>
        <taxon>Schizophyllum</taxon>
    </lineage>
</organism>
<comment type="caution">
    <text evidence="2">The sequence shown here is derived from an EMBL/GenBank/DDBJ whole genome shotgun (WGS) entry which is preliminary data.</text>
</comment>
<sequence>MHPTTRACLCRLCKLPAELLHEVAVLLVAIDDVTAPERLSATCPHLATLFCSLSEKGHICREVFNTNGIIRRCGWLAMECDEADVDKLSSRAKAEDLGELFTAVLDYVRPPIVNRLPLDNPDVEGAVMGLYGLLLMDEGKTREMVDQWGTYSFVMAYIRHRLSIDEVTEPTPWPEEDEPLVAALATAWILTTPENLRAEPPKERERLRRGLLPYIVMPFRYAVGELPAEFFYPPVTDGPGEHGGLPQTVLTIHGPYPIYPRAAVGAPTAPCVWPYAGRDFDFSHPLISSVARLHFFARQELGELKVPDHLPEDYETRRAIWLQEVRAGTAPSGSFRVELTKADVRKFNKHRGTPLPRLQYPEQWDADSMRCLMSSSLQVGFEPEKPPSALCDHIRLNHMYTPGLLDGLWRGRMLLPQLSFLQETLSADQRTPYFDARTSDMLMNFSAIRIREFVSDIKENARVPAENDARMGWLPYGTVLQVSDDGKECVASVNGDQRFVYRHITEHQKAHRENEGAECFGCRVRERLDGEDVESVFESVGLGLEETTCDDCDGPVRRPSAQFSYAFGTPVREGGMTSSQAQPQPEEDEKGQTSSDDDDEETSGASDDGYSDAEGPCFSCRRRVLPPRQMKPCNHVASVLLHGTVDEADAAALYDYEVYGRVRPCDGMVGLLRFPKKNSLFTPEGEAGAYYTFFYGYIIGGQNFVGTWRIVFPKGMAGRVVLGENGGVGGAAEGGTEIFWEGPFTMQKAE</sequence>
<keyword evidence="3" id="KW-1185">Reference proteome</keyword>